<reference evidence="15" key="1">
    <citation type="submission" date="2016-05" db="EMBL/GenBank/DDBJ databases">
        <title>Draft genome of Corynebacterium afermentans subsp. afermentans LCDC 88199T.</title>
        <authorList>
            <person name="Bernier A.-M."/>
            <person name="Bernard K."/>
        </authorList>
    </citation>
    <scope>NUCLEOTIDE SEQUENCE [LARGE SCALE GENOMIC DNA]</scope>
    <source>
        <strain evidence="15">NML01-0328</strain>
    </source>
</reference>
<dbReference type="Gene3D" id="1.20.1560.10">
    <property type="entry name" value="ABC transporter type 1, transmembrane domain"/>
    <property type="match status" value="1"/>
</dbReference>
<dbReference type="InterPro" id="IPR027417">
    <property type="entry name" value="P-loop_NTPase"/>
</dbReference>
<dbReference type="InterPro" id="IPR036640">
    <property type="entry name" value="ABC1_TM_sf"/>
</dbReference>
<dbReference type="GO" id="GO:0005886">
    <property type="term" value="C:plasma membrane"/>
    <property type="evidence" value="ECO:0007669"/>
    <property type="project" value="UniProtKB-SubCell"/>
</dbReference>
<dbReference type="InterPro" id="IPR003593">
    <property type="entry name" value="AAA+_ATPase"/>
</dbReference>
<protein>
    <submittedName>
        <fullName evidence="14">Lipid A export permease/ATP-binding protein MsbA</fullName>
    </submittedName>
</protein>
<dbReference type="EMBL" id="LXSF01000012">
    <property type="protein sequence ID" value="OAM15347.1"/>
    <property type="molecule type" value="Genomic_DNA"/>
</dbReference>
<dbReference type="InterPro" id="IPR011527">
    <property type="entry name" value="ABC1_TM_dom"/>
</dbReference>
<feature type="transmembrane region" description="Helical" evidence="11">
    <location>
        <begin position="257"/>
        <end position="276"/>
    </location>
</feature>
<keyword evidence="3" id="KW-1003">Cell membrane</keyword>
<dbReference type="GO" id="GO:0005524">
    <property type="term" value="F:ATP binding"/>
    <property type="evidence" value="ECO:0007669"/>
    <property type="project" value="UniProtKB-KW"/>
</dbReference>
<evidence type="ECO:0000259" key="12">
    <source>
        <dbReference type="PROSITE" id="PS50893"/>
    </source>
</evidence>
<evidence type="ECO:0000256" key="5">
    <source>
        <dbReference type="ARBA" id="ARBA00022741"/>
    </source>
</evidence>
<dbReference type="NCBIfam" id="TIGR02203">
    <property type="entry name" value="MsbA_lipidA"/>
    <property type="match status" value="1"/>
</dbReference>
<dbReference type="Pfam" id="PF00005">
    <property type="entry name" value="ABC_tran"/>
    <property type="match status" value="1"/>
</dbReference>
<keyword evidence="5" id="KW-0547">Nucleotide-binding</keyword>
<organism evidence="14 15">
    <name type="scientific">Eikenella corrodens</name>
    <dbReference type="NCBI Taxonomy" id="539"/>
    <lineage>
        <taxon>Bacteria</taxon>
        <taxon>Pseudomonadati</taxon>
        <taxon>Pseudomonadota</taxon>
        <taxon>Betaproteobacteria</taxon>
        <taxon>Neisseriales</taxon>
        <taxon>Neisseriaceae</taxon>
        <taxon>Eikenella</taxon>
    </lineage>
</organism>
<keyword evidence="8 11" id="KW-1133">Transmembrane helix</keyword>
<dbReference type="RefSeq" id="WP_064104720.1">
    <property type="nucleotide sequence ID" value="NZ_LXSF01000012.1"/>
</dbReference>
<evidence type="ECO:0000256" key="11">
    <source>
        <dbReference type="SAM" id="Phobius"/>
    </source>
</evidence>
<evidence type="ECO:0000256" key="10">
    <source>
        <dbReference type="ARBA" id="ARBA00023136"/>
    </source>
</evidence>
<keyword evidence="2" id="KW-0813">Transport</keyword>
<dbReference type="PROSITE" id="PS50893">
    <property type="entry name" value="ABC_TRANSPORTER_2"/>
    <property type="match status" value="1"/>
</dbReference>
<dbReference type="InterPro" id="IPR017871">
    <property type="entry name" value="ABC_transporter-like_CS"/>
</dbReference>
<evidence type="ECO:0000256" key="1">
    <source>
        <dbReference type="ARBA" id="ARBA00004651"/>
    </source>
</evidence>
<dbReference type="CDD" id="cd18552">
    <property type="entry name" value="ABC_6TM_MsbA_like"/>
    <property type="match status" value="1"/>
</dbReference>
<evidence type="ECO:0000256" key="6">
    <source>
        <dbReference type="ARBA" id="ARBA00022840"/>
    </source>
</evidence>
<dbReference type="SMART" id="SM00382">
    <property type="entry name" value="AAA"/>
    <property type="match status" value="1"/>
</dbReference>
<evidence type="ECO:0000256" key="8">
    <source>
        <dbReference type="ARBA" id="ARBA00022989"/>
    </source>
</evidence>
<evidence type="ECO:0000313" key="14">
    <source>
        <dbReference type="EMBL" id="OAM15347.1"/>
    </source>
</evidence>
<dbReference type="Pfam" id="PF00664">
    <property type="entry name" value="ABC_membrane"/>
    <property type="match status" value="1"/>
</dbReference>
<dbReference type="GO" id="GO:0016887">
    <property type="term" value="F:ATP hydrolysis activity"/>
    <property type="evidence" value="ECO:0007669"/>
    <property type="project" value="InterPro"/>
</dbReference>
<keyword evidence="10 11" id="KW-0472">Membrane</keyword>
<evidence type="ECO:0000313" key="15">
    <source>
        <dbReference type="Proteomes" id="UP000078003"/>
    </source>
</evidence>
<proteinExistence type="predicted"/>
<dbReference type="InterPro" id="IPR011917">
    <property type="entry name" value="ABC_transpr_lipidA"/>
</dbReference>
<dbReference type="PROSITE" id="PS00211">
    <property type="entry name" value="ABC_TRANSPORTER_1"/>
    <property type="match status" value="1"/>
</dbReference>
<dbReference type="PANTHER" id="PTHR43394:SF1">
    <property type="entry name" value="ATP-BINDING CASSETTE SUB-FAMILY B MEMBER 10, MITOCHONDRIAL"/>
    <property type="match status" value="1"/>
</dbReference>
<comment type="subcellular location">
    <subcellularLocation>
        <location evidence="1">Cell membrane</location>
        <topology evidence="1">Multi-pass membrane protein</topology>
    </subcellularLocation>
</comment>
<accession>A0A1A9RBP1</accession>
<dbReference type="Gene3D" id="3.40.50.300">
    <property type="entry name" value="P-loop containing nucleotide triphosphate hydrolases"/>
    <property type="match status" value="1"/>
</dbReference>
<comment type="caution">
    <text evidence="14">The sequence shown here is derived from an EMBL/GenBank/DDBJ whole genome shotgun (WGS) entry which is preliminary data.</text>
</comment>
<dbReference type="GO" id="GO:0015421">
    <property type="term" value="F:ABC-type oligopeptide transporter activity"/>
    <property type="evidence" value="ECO:0007669"/>
    <property type="project" value="TreeGrafter"/>
</dbReference>
<keyword evidence="4 11" id="KW-0812">Transmembrane</keyword>
<feature type="transmembrane region" description="Helical" evidence="11">
    <location>
        <begin position="70"/>
        <end position="88"/>
    </location>
</feature>
<dbReference type="Proteomes" id="UP000078003">
    <property type="component" value="Unassembled WGS sequence"/>
</dbReference>
<feature type="transmembrane region" description="Helical" evidence="11">
    <location>
        <begin position="27"/>
        <end position="49"/>
    </location>
</feature>
<evidence type="ECO:0000259" key="13">
    <source>
        <dbReference type="PROSITE" id="PS50929"/>
    </source>
</evidence>
<dbReference type="AlphaFoldDB" id="A0A1A9RBP1"/>
<sequence>MSSSSPPHTTASSLVLYRRLFGYLKNYLRIFALAVLGMVVVAATGPIFAWLLKPLINEGFVEKNLSAMRWVPLAIIGLFILRGIFNFINEYSTSYLSGHLVQQIRREMFAKMLKLPAGYFSQHGSGRIMSRIMNDASQITEAGFNVVTVTAKDGITVVGLLGFLLYLDWQLTIITLILIPVLAWCVRQVSKRLRQLSRESQQYAGQMTQVLGESITGERVIKVYGGQEHEKKRFDETAINVRRNGVKQTAANSFSTAVTQLMIATALAAILYLAAARAASDSFSAGDFMSFLSAMLMMFDPIKRMTGISSSLQRGLAAAESVFQFLDEPVEPDNGTETLSEHTGDIELVNVSHHYEGAARNSLDNINLHIPNGSVVALVGASGCGKTTLANLLPRFFDPTAGEVRIGGRDIREYSMASLRKQMALVSQDVVLFNGTVAENIAYGRFDADPADIEAAAKAANAWEFISAMPQGLQTEIGQNGLKLSGGQRQRIAIARALLKNVPILILDEATSALDTKSERLVQSALDKLMQQRTTLVVAHRLSTIEQADKIVVMHEGRIVEQGKHAELLAKGGRYADLYRMQFHEQQEQQAQQAEAAESLSGVL</sequence>
<dbReference type="GO" id="GO:0034040">
    <property type="term" value="F:ATPase-coupled lipid transmembrane transporter activity"/>
    <property type="evidence" value="ECO:0007669"/>
    <property type="project" value="InterPro"/>
</dbReference>
<evidence type="ECO:0000256" key="9">
    <source>
        <dbReference type="ARBA" id="ARBA00023055"/>
    </source>
</evidence>
<dbReference type="FunFam" id="3.40.50.300:FF:000221">
    <property type="entry name" value="Multidrug ABC transporter ATP-binding protein"/>
    <property type="match status" value="1"/>
</dbReference>
<evidence type="ECO:0000256" key="2">
    <source>
        <dbReference type="ARBA" id="ARBA00022448"/>
    </source>
</evidence>
<dbReference type="InterPro" id="IPR003439">
    <property type="entry name" value="ABC_transporter-like_ATP-bd"/>
</dbReference>
<dbReference type="PROSITE" id="PS50929">
    <property type="entry name" value="ABC_TM1F"/>
    <property type="match status" value="1"/>
</dbReference>
<dbReference type="SUPFAM" id="SSF52540">
    <property type="entry name" value="P-loop containing nucleoside triphosphate hydrolases"/>
    <property type="match status" value="1"/>
</dbReference>
<dbReference type="SUPFAM" id="SSF90123">
    <property type="entry name" value="ABC transporter transmembrane region"/>
    <property type="match status" value="1"/>
</dbReference>
<keyword evidence="6 14" id="KW-0067">ATP-binding</keyword>
<name>A0A1A9RBP1_EIKCO</name>
<keyword evidence="9" id="KW-0445">Lipid transport</keyword>
<evidence type="ECO:0000256" key="3">
    <source>
        <dbReference type="ARBA" id="ARBA00022475"/>
    </source>
</evidence>
<dbReference type="InterPro" id="IPR039421">
    <property type="entry name" value="Type_1_exporter"/>
</dbReference>
<feature type="domain" description="ABC transporter" evidence="12">
    <location>
        <begin position="346"/>
        <end position="581"/>
    </location>
</feature>
<gene>
    <name evidence="14" type="ORF">A7P85_09205</name>
</gene>
<evidence type="ECO:0000256" key="7">
    <source>
        <dbReference type="ARBA" id="ARBA00022967"/>
    </source>
</evidence>
<evidence type="ECO:0000256" key="4">
    <source>
        <dbReference type="ARBA" id="ARBA00022692"/>
    </source>
</evidence>
<dbReference type="PANTHER" id="PTHR43394">
    <property type="entry name" value="ATP-DEPENDENT PERMEASE MDL1, MITOCHONDRIAL"/>
    <property type="match status" value="1"/>
</dbReference>
<feature type="domain" description="ABC transmembrane type-1" evidence="13">
    <location>
        <begin position="32"/>
        <end position="314"/>
    </location>
</feature>
<feature type="transmembrane region" description="Helical" evidence="11">
    <location>
        <begin position="169"/>
        <end position="186"/>
    </location>
</feature>
<dbReference type="CDD" id="cd03251">
    <property type="entry name" value="ABCC_MsbA"/>
    <property type="match status" value="1"/>
</dbReference>
<keyword evidence="7" id="KW-1278">Translocase</keyword>